<proteinExistence type="predicted"/>
<evidence type="ECO:0000313" key="1">
    <source>
        <dbReference type="EMBL" id="MTK21026.1"/>
    </source>
</evidence>
<organism evidence="1 2">
    <name type="scientific">Turicibacter sanguinis</name>
    <dbReference type="NCBI Taxonomy" id="154288"/>
    <lineage>
        <taxon>Bacteria</taxon>
        <taxon>Bacillati</taxon>
        <taxon>Bacillota</taxon>
        <taxon>Erysipelotrichia</taxon>
        <taxon>Erysipelotrichales</taxon>
        <taxon>Turicibacteraceae</taxon>
        <taxon>Turicibacter</taxon>
    </lineage>
</organism>
<dbReference type="EMBL" id="WMQE01000011">
    <property type="protein sequence ID" value="MTK21026.1"/>
    <property type="molecule type" value="Genomic_DNA"/>
</dbReference>
<dbReference type="AlphaFoldDB" id="A0A9X4XD17"/>
<sequence>MKDKLIEEQKKIIMNRIQNYENKKRKNFKPMILVAAILLIFMMPLFSTSSSSFGITQINANEYTLNIFGDKVHFKFYALMENPNKILINDETSYYEGFQKYFDLTSKFKLEPIEIEGYLFLKMMKGNEVISYLYVDNYDEHTRSVQMIDRKFSNFESEIREIIENVKVYPYEITIESDGWCRVEANQDAWALSEKELEDYLWFKEMQLRVWSSEPIDEYEVVIYLDEAGKMINTGHVIGRYSEELGVDFAVNPTGTLSGHDEVNGLKIASYKYLFEEMDGIPWVAAMKIDFGHLNPDDYEVRLNINDEIVSLQWSLKDEGILYLASEFMPLNQRTENIGGQNESTVPVEMYVELLIVDKLTGEVLVNYSDYNSMGPTIYEEP</sequence>
<evidence type="ECO:0000313" key="2">
    <source>
        <dbReference type="Proteomes" id="UP000487649"/>
    </source>
</evidence>
<reference evidence="1 2" key="1">
    <citation type="journal article" date="2019" name="Nat. Med.">
        <title>A library of human gut bacterial isolates paired with longitudinal multiomics data enables mechanistic microbiome research.</title>
        <authorList>
            <person name="Poyet M."/>
            <person name="Groussin M."/>
            <person name="Gibbons S.M."/>
            <person name="Avila-Pacheco J."/>
            <person name="Jiang X."/>
            <person name="Kearney S.M."/>
            <person name="Perrotta A.R."/>
            <person name="Berdy B."/>
            <person name="Zhao S."/>
            <person name="Lieberman T.D."/>
            <person name="Swanson P.K."/>
            <person name="Smith M."/>
            <person name="Roesemann S."/>
            <person name="Alexander J.E."/>
            <person name="Rich S.A."/>
            <person name="Livny J."/>
            <person name="Vlamakis H."/>
            <person name="Clish C."/>
            <person name="Bullock K."/>
            <person name="Deik A."/>
            <person name="Scott J."/>
            <person name="Pierce K.A."/>
            <person name="Xavier R.J."/>
            <person name="Alm E.J."/>
        </authorList>
    </citation>
    <scope>NUCLEOTIDE SEQUENCE [LARGE SCALE GENOMIC DNA]</scope>
    <source>
        <strain evidence="1 2">BIOML-A198</strain>
    </source>
</reference>
<dbReference type="Proteomes" id="UP000487649">
    <property type="component" value="Unassembled WGS sequence"/>
</dbReference>
<protein>
    <submittedName>
        <fullName evidence="1">Uncharacterized protein</fullName>
    </submittedName>
</protein>
<dbReference type="RefSeq" id="WP_006785318.1">
    <property type="nucleotide sequence ID" value="NZ_CYXW01000010.1"/>
</dbReference>
<comment type="caution">
    <text evidence="1">The sequence shown here is derived from an EMBL/GenBank/DDBJ whole genome shotgun (WGS) entry which is preliminary data.</text>
</comment>
<accession>A0A9X4XD17</accession>
<name>A0A9X4XD17_9FIRM</name>
<dbReference type="OrthoDB" id="10010711at2"/>
<gene>
    <name evidence="1" type="ORF">GMA92_06300</name>
</gene>